<gene>
    <name evidence="2" type="ORF">TPAR_04341</name>
</gene>
<protein>
    <recommendedName>
        <fullName evidence="1">Nucleoside phosphorylase domain-containing protein</fullName>
    </recommendedName>
</protein>
<accession>A0A2S4KZ39</accession>
<dbReference type="InterPro" id="IPR053137">
    <property type="entry name" value="NLR-like"/>
</dbReference>
<reference evidence="2 3" key="1">
    <citation type="submission" date="2018-01" db="EMBL/GenBank/DDBJ databases">
        <title>Harnessing the power of phylogenomics to disentangle the directionality and signatures of interkingdom host jumping in the parasitic fungal genus Tolypocladium.</title>
        <authorList>
            <person name="Quandt C.A."/>
            <person name="Patterson W."/>
            <person name="Spatafora J.W."/>
        </authorList>
    </citation>
    <scope>NUCLEOTIDE SEQUENCE [LARGE SCALE GENOMIC DNA]</scope>
    <source>
        <strain evidence="2 3">NRBC 100945</strain>
    </source>
</reference>
<dbReference type="PANTHER" id="PTHR46082:SF6">
    <property type="entry name" value="AAA+ ATPASE DOMAIN-CONTAINING PROTEIN-RELATED"/>
    <property type="match status" value="1"/>
</dbReference>
<evidence type="ECO:0000313" key="2">
    <source>
        <dbReference type="EMBL" id="POR35460.1"/>
    </source>
</evidence>
<proteinExistence type="predicted"/>
<organism evidence="2 3">
    <name type="scientific">Tolypocladium paradoxum</name>
    <dbReference type="NCBI Taxonomy" id="94208"/>
    <lineage>
        <taxon>Eukaryota</taxon>
        <taxon>Fungi</taxon>
        <taxon>Dikarya</taxon>
        <taxon>Ascomycota</taxon>
        <taxon>Pezizomycotina</taxon>
        <taxon>Sordariomycetes</taxon>
        <taxon>Hypocreomycetidae</taxon>
        <taxon>Hypocreales</taxon>
        <taxon>Ophiocordycipitaceae</taxon>
        <taxon>Tolypocladium</taxon>
    </lineage>
</organism>
<dbReference type="EMBL" id="PKSG01000440">
    <property type="protein sequence ID" value="POR35460.1"/>
    <property type="molecule type" value="Genomic_DNA"/>
</dbReference>
<dbReference type="GO" id="GO:0003824">
    <property type="term" value="F:catalytic activity"/>
    <property type="evidence" value="ECO:0007669"/>
    <property type="project" value="InterPro"/>
</dbReference>
<feature type="domain" description="Nucleoside phosphorylase" evidence="1">
    <location>
        <begin position="15"/>
        <end position="137"/>
    </location>
</feature>
<sequence>MDEFVAPSQRHDFEIAIFCALALEYDAVTLLFDEYWEKDYGRATGDTNTYTAGRIGQHNVVLVVLAGMGKASAATAFSSINPSYTGVQLALLVGVCAGIPKDNDGNDIFLGDVIVSHFVVQYDFARRLPDGDDVLGRPSSNIRAFVNTLQTRLHQQRLGARTLDNLRVLQDKDGSGYYDYPGRALDKLFEPDFRHKHPPSQNCIVCDRCVATSHPACRQAEKLSCDELQCDEARLVPRTPRQTKTSEDEVDNGAELHDGHLWIHFGPMASGDLVMRSGEDRDRIARAHKTIAFDMEGAGLFDNLPTIVIKGVCDYADSHKNKRFQNYAAATAASAMKALLQQYQRTDRRHVPSIINVPELTRYISGLPGGLLE</sequence>
<evidence type="ECO:0000259" key="1">
    <source>
        <dbReference type="Pfam" id="PF01048"/>
    </source>
</evidence>
<dbReference type="GO" id="GO:0009116">
    <property type="term" value="P:nucleoside metabolic process"/>
    <property type="evidence" value="ECO:0007669"/>
    <property type="project" value="InterPro"/>
</dbReference>
<dbReference type="AlphaFoldDB" id="A0A2S4KZ39"/>
<name>A0A2S4KZ39_9HYPO</name>
<dbReference type="Pfam" id="PF01048">
    <property type="entry name" value="PNP_UDP_1"/>
    <property type="match status" value="1"/>
</dbReference>
<evidence type="ECO:0000313" key="3">
    <source>
        <dbReference type="Proteomes" id="UP000237481"/>
    </source>
</evidence>
<dbReference type="Gene3D" id="3.40.50.1580">
    <property type="entry name" value="Nucleoside phosphorylase domain"/>
    <property type="match status" value="1"/>
</dbReference>
<comment type="caution">
    <text evidence="2">The sequence shown here is derived from an EMBL/GenBank/DDBJ whole genome shotgun (WGS) entry which is preliminary data.</text>
</comment>
<dbReference type="PANTHER" id="PTHR46082">
    <property type="entry name" value="ATP/GTP-BINDING PROTEIN-RELATED"/>
    <property type="match status" value="1"/>
</dbReference>
<dbReference type="InterPro" id="IPR035994">
    <property type="entry name" value="Nucleoside_phosphorylase_sf"/>
</dbReference>
<dbReference type="STRING" id="94208.A0A2S4KZ39"/>
<dbReference type="OrthoDB" id="4925214at2759"/>
<dbReference type="SUPFAM" id="SSF53167">
    <property type="entry name" value="Purine and uridine phosphorylases"/>
    <property type="match status" value="1"/>
</dbReference>
<dbReference type="InterPro" id="IPR000845">
    <property type="entry name" value="Nucleoside_phosphorylase_d"/>
</dbReference>
<dbReference type="Proteomes" id="UP000237481">
    <property type="component" value="Unassembled WGS sequence"/>
</dbReference>
<keyword evidence="3" id="KW-1185">Reference proteome</keyword>